<evidence type="ECO:0000256" key="2">
    <source>
        <dbReference type="SAM" id="SignalP"/>
    </source>
</evidence>
<keyword evidence="2" id="KW-0732">Signal</keyword>
<protein>
    <recommendedName>
        <fullName evidence="5">Secreted protein</fullName>
    </recommendedName>
</protein>
<keyword evidence="1" id="KW-1133">Transmembrane helix</keyword>
<evidence type="ECO:0000256" key="1">
    <source>
        <dbReference type="SAM" id="Phobius"/>
    </source>
</evidence>
<dbReference type="Proteomes" id="UP001146453">
    <property type="component" value="Unassembled WGS sequence"/>
</dbReference>
<sequence>MCKARLSTAVAVALLLCSPAVTEGQTAEEDTFTEISSTDDGSPATQATRAIALAMAFTGLGFALGALIQGAASILGIKPPQLPQLVR</sequence>
<dbReference type="RefSeq" id="WP_070472763.1">
    <property type="nucleotide sequence ID" value="NZ_JAKMUR010000007.1"/>
</dbReference>
<accession>A0ABT4R780</accession>
<evidence type="ECO:0008006" key="5">
    <source>
        <dbReference type="Google" id="ProtNLM"/>
    </source>
</evidence>
<keyword evidence="1" id="KW-0472">Membrane</keyword>
<name>A0ABT4R780_9CORY</name>
<keyword evidence="1" id="KW-0812">Transmembrane</keyword>
<evidence type="ECO:0000313" key="4">
    <source>
        <dbReference type="Proteomes" id="UP001146453"/>
    </source>
</evidence>
<dbReference type="EMBL" id="JAKMUR010000007">
    <property type="protein sequence ID" value="MCZ9291411.1"/>
    <property type="molecule type" value="Genomic_DNA"/>
</dbReference>
<keyword evidence="4" id="KW-1185">Reference proteome</keyword>
<gene>
    <name evidence="3" type="ORF">L8U61_04585</name>
</gene>
<evidence type="ECO:0000313" key="3">
    <source>
        <dbReference type="EMBL" id="MCZ9291411.1"/>
    </source>
</evidence>
<organism evidence="3 4">
    <name type="scientific">Corynebacterium lehmanniae</name>
    <dbReference type="NCBI Taxonomy" id="2913497"/>
    <lineage>
        <taxon>Bacteria</taxon>
        <taxon>Bacillati</taxon>
        <taxon>Actinomycetota</taxon>
        <taxon>Actinomycetes</taxon>
        <taxon>Mycobacteriales</taxon>
        <taxon>Corynebacteriaceae</taxon>
        <taxon>Corynebacterium</taxon>
    </lineage>
</organism>
<feature type="transmembrane region" description="Helical" evidence="1">
    <location>
        <begin position="50"/>
        <end position="77"/>
    </location>
</feature>
<comment type="caution">
    <text evidence="3">The sequence shown here is derived from an EMBL/GenBank/DDBJ whole genome shotgun (WGS) entry which is preliminary data.</text>
</comment>
<feature type="signal peptide" evidence="2">
    <location>
        <begin position="1"/>
        <end position="22"/>
    </location>
</feature>
<proteinExistence type="predicted"/>
<feature type="chain" id="PRO_5046271505" description="Secreted protein" evidence="2">
    <location>
        <begin position="23"/>
        <end position="87"/>
    </location>
</feature>
<reference evidence="3" key="1">
    <citation type="submission" date="2022-02" db="EMBL/GenBank/DDBJ databases">
        <title>Corynebacterium sp. from urogenital microbiome.</title>
        <authorList>
            <person name="Cappelli E.A."/>
            <person name="Ribeiro T.G."/>
            <person name="Peixe L."/>
        </authorList>
    </citation>
    <scope>NUCLEOTIDE SEQUENCE</scope>
    <source>
        <strain evidence="3">C8Ua_144</strain>
    </source>
</reference>